<gene>
    <name evidence="1" type="ORF">L3Y34_002189</name>
</gene>
<evidence type="ECO:0000313" key="1">
    <source>
        <dbReference type="EMBL" id="ULU02419.1"/>
    </source>
</evidence>
<reference evidence="1 2" key="1">
    <citation type="submission" date="2022-05" db="EMBL/GenBank/DDBJ databases">
        <title>Chromosome-level reference genomes for two strains of Caenorhabditis briggsae: an improved platform for comparative genomics.</title>
        <authorList>
            <person name="Stevens L."/>
            <person name="Andersen E.C."/>
        </authorList>
    </citation>
    <scope>NUCLEOTIDE SEQUENCE [LARGE SCALE GENOMIC DNA]</scope>
    <source>
        <strain evidence="1">QX1410_ONT</strain>
        <tissue evidence="1">Whole-organism</tissue>
    </source>
</reference>
<dbReference type="EMBL" id="CP090893">
    <property type="protein sequence ID" value="ULU02419.1"/>
    <property type="molecule type" value="Genomic_DNA"/>
</dbReference>
<evidence type="ECO:0000313" key="2">
    <source>
        <dbReference type="Proteomes" id="UP000827892"/>
    </source>
</evidence>
<dbReference type="Proteomes" id="UP000827892">
    <property type="component" value="Chromosome III"/>
</dbReference>
<dbReference type="AlphaFoldDB" id="A0AAE9DF46"/>
<accession>A0AAE9DF46</accession>
<organism evidence="1 2">
    <name type="scientific">Caenorhabditis briggsae</name>
    <dbReference type="NCBI Taxonomy" id="6238"/>
    <lineage>
        <taxon>Eukaryota</taxon>
        <taxon>Metazoa</taxon>
        <taxon>Ecdysozoa</taxon>
        <taxon>Nematoda</taxon>
        <taxon>Chromadorea</taxon>
        <taxon>Rhabditida</taxon>
        <taxon>Rhabditina</taxon>
        <taxon>Rhabditomorpha</taxon>
        <taxon>Rhabditoidea</taxon>
        <taxon>Rhabditidae</taxon>
        <taxon>Peloderinae</taxon>
        <taxon>Caenorhabditis</taxon>
    </lineage>
</organism>
<protein>
    <submittedName>
        <fullName evidence="1">Uncharacterized protein</fullName>
    </submittedName>
</protein>
<name>A0AAE9DF46_CAEBR</name>
<proteinExistence type="predicted"/>
<sequence length="68" mass="7343">MEDAEACKGYGIGAQIAEKMWKSEDIEGMIFSDTMTDSSQINQVEDILNDIVISGGNSGTVLQEELEG</sequence>